<organism evidence="14 15">
    <name type="scientific">Vibrio penaeicida</name>
    <dbReference type="NCBI Taxonomy" id="104609"/>
    <lineage>
        <taxon>Bacteria</taxon>
        <taxon>Pseudomonadati</taxon>
        <taxon>Pseudomonadota</taxon>
        <taxon>Gammaproteobacteria</taxon>
        <taxon>Vibrionales</taxon>
        <taxon>Vibrionaceae</taxon>
        <taxon>Vibrio</taxon>
    </lineage>
</organism>
<keyword evidence="7" id="KW-0067">ATP-binding</keyword>
<feature type="domain" description="ABC transmembrane type-1" evidence="12">
    <location>
        <begin position="152"/>
        <end position="431"/>
    </location>
</feature>
<evidence type="ECO:0000256" key="2">
    <source>
        <dbReference type="ARBA" id="ARBA00006025"/>
    </source>
</evidence>
<dbReference type="CDD" id="cd18588">
    <property type="entry name" value="ABC_6TM_CyaB_HlyB_like"/>
    <property type="match status" value="1"/>
</dbReference>
<dbReference type="Gene3D" id="3.40.50.300">
    <property type="entry name" value="P-loop containing nucleotide triphosphate hydrolases"/>
    <property type="match status" value="1"/>
</dbReference>
<dbReference type="InterPro" id="IPR011527">
    <property type="entry name" value="ABC1_TM_dom"/>
</dbReference>
<keyword evidence="8 10" id="KW-1133">Transmembrane helix</keyword>
<dbReference type="InterPro" id="IPR010132">
    <property type="entry name" value="ATPase_T1SS_HlyB"/>
</dbReference>
<proteinExistence type="inferred from homology"/>
<evidence type="ECO:0000256" key="6">
    <source>
        <dbReference type="ARBA" id="ARBA00022741"/>
    </source>
</evidence>
<evidence type="ECO:0000256" key="4">
    <source>
        <dbReference type="ARBA" id="ARBA00022475"/>
    </source>
</evidence>
<reference evidence="15" key="1">
    <citation type="journal article" date="2019" name="Int. J. Syst. Evol. Microbiol.">
        <title>The Global Catalogue of Microorganisms (GCM) 10K type strain sequencing project: providing services to taxonomists for standard genome sequencing and annotation.</title>
        <authorList>
            <consortium name="The Broad Institute Genomics Platform"/>
            <consortium name="The Broad Institute Genome Sequencing Center for Infectious Disease"/>
            <person name="Wu L."/>
            <person name="Ma J."/>
        </authorList>
    </citation>
    <scope>NUCLEOTIDE SEQUENCE [LARGE SCALE GENOMIC DNA]</scope>
    <source>
        <strain evidence="15">NBRC 15640</strain>
    </source>
</reference>
<dbReference type="EMBL" id="BSNX01000055">
    <property type="protein sequence ID" value="GLQ74248.1"/>
    <property type="molecule type" value="Genomic_DNA"/>
</dbReference>
<evidence type="ECO:0000256" key="8">
    <source>
        <dbReference type="ARBA" id="ARBA00022989"/>
    </source>
</evidence>
<dbReference type="AlphaFoldDB" id="A0AAV5NUR4"/>
<feature type="transmembrane region" description="Helical" evidence="10">
    <location>
        <begin position="258"/>
        <end position="282"/>
    </location>
</feature>
<dbReference type="SUPFAM" id="SSF52540">
    <property type="entry name" value="P-loop containing nucleoside triphosphate hydrolases"/>
    <property type="match status" value="1"/>
</dbReference>
<dbReference type="Gene3D" id="3.90.70.10">
    <property type="entry name" value="Cysteine proteinases"/>
    <property type="match status" value="1"/>
</dbReference>
<dbReference type="InterPro" id="IPR036640">
    <property type="entry name" value="ABC1_TM_sf"/>
</dbReference>
<gene>
    <name evidence="14" type="ORF">GCM10007932_36090</name>
</gene>
<dbReference type="Proteomes" id="UP001156690">
    <property type="component" value="Unassembled WGS sequence"/>
</dbReference>
<dbReference type="GO" id="GO:0034040">
    <property type="term" value="F:ATPase-coupled lipid transmembrane transporter activity"/>
    <property type="evidence" value="ECO:0007669"/>
    <property type="project" value="TreeGrafter"/>
</dbReference>
<comment type="similarity">
    <text evidence="2">Belongs to the ABC transporter superfamily. Protein-1 exporter (TC 3.A.1.109) family.</text>
</comment>
<evidence type="ECO:0000256" key="1">
    <source>
        <dbReference type="ARBA" id="ARBA00004651"/>
    </source>
</evidence>
<dbReference type="PROSITE" id="PS50929">
    <property type="entry name" value="ABC_TM1F"/>
    <property type="match status" value="1"/>
</dbReference>
<dbReference type="NCBIfam" id="TIGR01846">
    <property type="entry name" value="type_I_sec_HlyB"/>
    <property type="match status" value="1"/>
</dbReference>
<dbReference type="InterPro" id="IPR017871">
    <property type="entry name" value="ABC_transporter-like_CS"/>
</dbReference>
<feature type="transmembrane region" description="Helical" evidence="10">
    <location>
        <begin position="288"/>
        <end position="307"/>
    </location>
</feature>
<evidence type="ECO:0000259" key="12">
    <source>
        <dbReference type="PROSITE" id="PS50929"/>
    </source>
</evidence>
<evidence type="ECO:0000313" key="14">
    <source>
        <dbReference type="EMBL" id="GLQ74248.1"/>
    </source>
</evidence>
<dbReference type="SMART" id="SM00382">
    <property type="entry name" value="AAA"/>
    <property type="match status" value="1"/>
</dbReference>
<dbReference type="GO" id="GO:0140359">
    <property type="term" value="F:ABC-type transporter activity"/>
    <property type="evidence" value="ECO:0007669"/>
    <property type="project" value="InterPro"/>
</dbReference>
<dbReference type="Pfam" id="PF00005">
    <property type="entry name" value="ABC_tran"/>
    <property type="match status" value="1"/>
</dbReference>
<feature type="domain" description="ABC transporter" evidence="11">
    <location>
        <begin position="464"/>
        <end position="699"/>
    </location>
</feature>
<feature type="transmembrane region" description="Helical" evidence="10">
    <location>
        <begin position="186"/>
        <end position="206"/>
    </location>
</feature>
<dbReference type="InterPro" id="IPR005074">
    <property type="entry name" value="Peptidase_C39"/>
</dbReference>
<dbReference type="Pfam" id="PF00664">
    <property type="entry name" value="ABC_membrane"/>
    <property type="match status" value="1"/>
</dbReference>
<comment type="caution">
    <text evidence="14">The sequence shown here is derived from an EMBL/GenBank/DDBJ whole genome shotgun (WGS) entry which is preliminary data.</text>
</comment>
<evidence type="ECO:0000256" key="9">
    <source>
        <dbReference type="ARBA" id="ARBA00023136"/>
    </source>
</evidence>
<feature type="domain" description="Peptidase C39" evidence="13">
    <location>
        <begin position="5"/>
        <end position="120"/>
    </location>
</feature>
<dbReference type="FunFam" id="3.40.50.300:FF:000221">
    <property type="entry name" value="Multidrug ABC transporter ATP-binding protein"/>
    <property type="match status" value="1"/>
</dbReference>
<feature type="transmembrane region" description="Helical" evidence="10">
    <location>
        <begin position="152"/>
        <end position="174"/>
    </location>
</feature>
<evidence type="ECO:0000256" key="10">
    <source>
        <dbReference type="SAM" id="Phobius"/>
    </source>
</evidence>
<feature type="transmembrane region" description="Helical" evidence="10">
    <location>
        <begin position="402"/>
        <end position="423"/>
    </location>
</feature>
<keyword evidence="4" id="KW-1003">Cell membrane</keyword>
<evidence type="ECO:0000256" key="3">
    <source>
        <dbReference type="ARBA" id="ARBA00022448"/>
    </source>
</evidence>
<dbReference type="InterPro" id="IPR039421">
    <property type="entry name" value="Type_1_exporter"/>
</dbReference>
<dbReference type="GO" id="GO:0016887">
    <property type="term" value="F:ATP hydrolysis activity"/>
    <property type="evidence" value="ECO:0007669"/>
    <property type="project" value="InterPro"/>
</dbReference>
<dbReference type="RefSeq" id="WP_126606474.1">
    <property type="nucleotide sequence ID" value="NZ_AP025145.1"/>
</dbReference>
<dbReference type="PANTHER" id="PTHR24221">
    <property type="entry name" value="ATP-BINDING CASSETTE SUB-FAMILY B"/>
    <property type="match status" value="1"/>
</dbReference>
<dbReference type="InterPro" id="IPR027417">
    <property type="entry name" value="P-loop_NTPase"/>
</dbReference>
<protein>
    <submittedName>
        <fullName evidence="14">Peptidase C39</fullName>
    </submittedName>
</protein>
<keyword evidence="3" id="KW-0813">Transport</keyword>
<dbReference type="InterPro" id="IPR003439">
    <property type="entry name" value="ABC_transporter-like_ATP-bd"/>
</dbReference>
<dbReference type="PROSITE" id="PS50893">
    <property type="entry name" value="ABC_TRANSPORTER_2"/>
    <property type="match status" value="1"/>
</dbReference>
<evidence type="ECO:0000313" key="15">
    <source>
        <dbReference type="Proteomes" id="UP001156690"/>
    </source>
</evidence>
<keyword evidence="5 10" id="KW-0812">Transmembrane</keyword>
<dbReference type="PROSITE" id="PS00211">
    <property type="entry name" value="ABC_TRANSPORTER_1"/>
    <property type="match status" value="1"/>
</dbReference>
<dbReference type="InterPro" id="IPR003593">
    <property type="entry name" value="AAA+_ATPase"/>
</dbReference>
<dbReference type="GO" id="GO:0006508">
    <property type="term" value="P:proteolysis"/>
    <property type="evidence" value="ECO:0007669"/>
    <property type="project" value="InterPro"/>
</dbReference>
<dbReference type="SUPFAM" id="SSF90123">
    <property type="entry name" value="ABC transporter transmembrane region"/>
    <property type="match status" value="1"/>
</dbReference>
<keyword evidence="9 10" id="KW-0472">Membrane</keyword>
<name>A0AAV5NUR4_9VIBR</name>
<dbReference type="PROSITE" id="PS50990">
    <property type="entry name" value="PEPTIDASE_C39"/>
    <property type="match status" value="1"/>
</dbReference>
<sequence length="701" mass="78355">MSVLEVKERAYQSLAWIAQYHNKPVDANAISHEYPLESADSHAIRVVAKKLGLDTQTQKIDFNATNSLPCPALVQDKAGNWYILLSADSAHVEILGDDRKPLSIDIHTFKNLAAGTVITFLRMDEHLAEKETFGGAWFVQAFLRFRHSISQILLTALVLQICILVIPLFIQTVIDKVVVHQSMSTLVMLTLGVGLVLCMETILELVKRYLLAHTTSRIDAELGAKLFDKLMDLPYRFFSERSVGQITARMNEVERIRIFLNGATFTALIDLMLSAFLLVVMFLYSQTLAGIVGLSIPLYLAVCFLILPKLFKLYGKQFETSAQSNGFLVETVAGVETLRAMAVEPQMRYQWQGILAAYVRSRFDVTWWVNIGVESVNLISKLITLFVLFFGAKAVMQSDLSIGQLVAFNMLAAAFSAPMIRLSQLWQELQQMRVSVRRLGDILNHPSDTLQTQKHWLADVEGRLDISKLSFQYKPGHPYSLNNINLSVKPGEIIGLVGRSGSGKSTLAKLIQGLYEPNSGTISIDSNPLNSINAHSLRKHLGVVLQENVLFSDTIYKNISFANPHLTFEQIKYAANLAGAHDFISQMPEGYQTRLEERGSNLSGGQRQRIAIARAIVNEPKILILDEATSALDYESEKKLQHNLKSICANKTVIIVAHRLSTVRHADRIVVMDAGEIKEEGTHEQLIEKQGLYADLYQQSQ</sequence>
<dbReference type="GO" id="GO:0030256">
    <property type="term" value="C:type I protein secretion system complex"/>
    <property type="evidence" value="ECO:0007669"/>
    <property type="project" value="InterPro"/>
</dbReference>
<accession>A0AAV5NUR4</accession>
<dbReference type="Pfam" id="PF03412">
    <property type="entry name" value="Peptidase_C39"/>
    <property type="match status" value="1"/>
</dbReference>
<evidence type="ECO:0000259" key="11">
    <source>
        <dbReference type="PROSITE" id="PS50893"/>
    </source>
</evidence>
<dbReference type="GO" id="GO:0005524">
    <property type="term" value="F:ATP binding"/>
    <property type="evidence" value="ECO:0007669"/>
    <property type="project" value="UniProtKB-KW"/>
</dbReference>
<comment type="subcellular location">
    <subcellularLocation>
        <location evidence="1">Cell membrane</location>
        <topology evidence="1">Multi-pass membrane protein</topology>
    </subcellularLocation>
</comment>
<dbReference type="Gene3D" id="1.20.1560.10">
    <property type="entry name" value="ABC transporter type 1, transmembrane domain"/>
    <property type="match status" value="1"/>
</dbReference>
<keyword evidence="15" id="KW-1185">Reference proteome</keyword>
<keyword evidence="6" id="KW-0547">Nucleotide-binding</keyword>
<dbReference type="GO" id="GO:0030253">
    <property type="term" value="P:protein secretion by the type I secretion system"/>
    <property type="evidence" value="ECO:0007669"/>
    <property type="project" value="InterPro"/>
</dbReference>
<evidence type="ECO:0000256" key="7">
    <source>
        <dbReference type="ARBA" id="ARBA00022840"/>
    </source>
</evidence>
<evidence type="ECO:0000256" key="5">
    <source>
        <dbReference type="ARBA" id="ARBA00022692"/>
    </source>
</evidence>
<evidence type="ECO:0000259" key="13">
    <source>
        <dbReference type="PROSITE" id="PS50990"/>
    </source>
</evidence>
<feature type="transmembrane region" description="Helical" evidence="10">
    <location>
        <begin position="378"/>
        <end position="396"/>
    </location>
</feature>
<dbReference type="PANTHER" id="PTHR24221:SF647">
    <property type="entry name" value="BLL6336 PROTEIN"/>
    <property type="match status" value="1"/>
</dbReference>
<dbReference type="GO" id="GO:0005886">
    <property type="term" value="C:plasma membrane"/>
    <property type="evidence" value="ECO:0007669"/>
    <property type="project" value="UniProtKB-SubCell"/>
</dbReference>
<dbReference type="GO" id="GO:0008233">
    <property type="term" value="F:peptidase activity"/>
    <property type="evidence" value="ECO:0007669"/>
    <property type="project" value="InterPro"/>
</dbReference>